<keyword evidence="3" id="KW-1185">Reference proteome</keyword>
<protein>
    <submittedName>
        <fullName evidence="4">Uncharacterized protein LOC113503960</fullName>
    </submittedName>
</protein>
<reference evidence="4" key="1">
    <citation type="submission" date="2025-08" db="UniProtKB">
        <authorList>
            <consortium name="RefSeq"/>
        </authorList>
    </citation>
    <scope>IDENTIFICATION</scope>
</reference>
<dbReference type="SMART" id="SM00595">
    <property type="entry name" value="MADF"/>
    <property type="match status" value="2"/>
</dbReference>
<name>A0A7E5WMB9_TRINI</name>
<dbReference type="OrthoDB" id="7991969at2759"/>
<dbReference type="AlphaFoldDB" id="A0A7E5WMB9"/>
<accession>A0A7E5WMB9</accession>
<dbReference type="RefSeq" id="XP_026741905.1">
    <property type="nucleotide sequence ID" value="XM_026886104.1"/>
</dbReference>
<feature type="domain" description="MADF" evidence="2">
    <location>
        <begin position="10"/>
        <end position="103"/>
    </location>
</feature>
<dbReference type="Pfam" id="PF10545">
    <property type="entry name" value="MADF_DNA_bdg"/>
    <property type="match status" value="2"/>
</dbReference>
<feature type="region of interest" description="Disordered" evidence="1">
    <location>
        <begin position="132"/>
        <end position="157"/>
    </location>
</feature>
<evidence type="ECO:0000256" key="1">
    <source>
        <dbReference type="SAM" id="MobiDB-lite"/>
    </source>
</evidence>
<sequence length="502" mass="59237">MRWSEAVTLEFVKIYIKHECLWNPAHPGYKLRYQREKAYSEISTEFMTTKSMTVPEVKMKIKNLRTTYAQQVHKILQKSSPDSIYEPSLVWFHEMDRCLKHIPSSRHSTSYNSQESLDIDSSCQIWVDQESESANLDEANPDPLVPQTDDEYDSIKPDEPISKVKLERQTSPVYYKKMKKKKVKHRLPIRNYSSDSVSECSKDDEFDIYGKYIASQLRKMDLHKALRLQLEIQNLVSEARISDIVSSDLENNTNKMRWSENETYQFVKIYLNHEFLWNSEHTNYRLKSKRLKAYRDIIAELNETTGILLNETELKMKIKNLRSTYSQEIAKIKQRSGPEWTYKPNMKWFSEWHKCFGALKKNTDDSSFENHQDSADDPCQKIWLSPNEDNIEDETLDPFPEADDEYNLILKTEPREVSHIERYQSKKKKIKHRRPSTNYSDRTFRESIDSTDTASKEDEFDIYGKYIASQLRKMDLQKALRVQLEIQSLVSEARLSGLNGKH</sequence>
<dbReference type="InterPro" id="IPR006578">
    <property type="entry name" value="MADF-dom"/>
</dbReference>
<proteinExistence type="predicted"/>
<dbReference type="PANTHER" id="PTHR21505">
    <property type="entry name" value="MADF DOMAIN-CONTAINING PROTEIN-RELATED"/>
    <property type="match status" value="1"/>
</dbReference>
<dbReference type="PROSITE" id="PS51029">
    <property type="entry name" value="MADF"/>
    <property type="match status" value="2"/>
</dbReference>
<dbReference type="PANTHER" id="PTHR21505:SF12">
    <property type="entry name" value="MADF DOMAIN-CONTAINING PROTEIN-RELATED"/>
    <property type="match status" value="1"/>
</dbReference>
<dbReference type="KEGG" id="tnl:113503960"/>
<evidence type="ECO:0000313" key="4">
    <source>
        <dbReference type="RefSeq" id="XP_026741905.1"/>
    </source>
</evidence>
<dbReference type="Proteomes" id="UP000322000">
    <property type="component" value="Chromosome 20"/>
</dbReference>
<evidence type="ECO:0000259" key="2">
    <source>
        <dbReference type="PROSITE" id="PS51029"/>
    </source>
</evidence>
<feature type="domain" description="MADF" evidence="2">
    <location>
        <begin position="265"/>
        <end position="354"/>
    </location>
</feature>
<organism evidence="3 4">
    <name type="scientific">Trichoplusia ni</name>
    <name type="common">Cabbage looper</name>
    <dbReference type="NCBI Taxonomy" id="7111"/>
    <lineage>
        <taxon>Eukaryota</taxon>
        <taxon>Metazoa</taxon>
        <taxon>Ecdysozoa</taxon>
        <taxon>Arthropoda</taxon>
        <taxon>Hexapoda</taxon>
        <taxon>Insecta</taxon>
        <taxon>Pterygota</taxon>
        <taxon>Neoptera</taxon>
        <taxon>Endopterygota</taxon>
        <taxon>Lepidoptera</taxon>
        <taxon>Glossata</taxon>
        <taxon>Ditrysia</taxon>
        <taxon>Noctuoidea</taxon>
        <taxon>Noctuidae</taxon>
        <taxon>Plusiinae</taxon>
        <taxon>Trichoplusia</taxon>
    </lineage>
</organism>
<dbReference type="GeneID" id="113503960"/>
<evidence type="ECO:0000313" key="3">
    <source>
        <dbReference type="Proteomes" id="UP000322000"/>
    </source>
</evidence>
<gene>
    <name evidence="4" type="primary">LOC113503960</name>
</gene>
<dbReference type="InParanoid" id="A0A7E5WMB9"/>